<feature type="compositionally biased region" description="Low complexity" evidence="1">
    <location>
        <begin position="196"/>
        <end position="216"/>
    </location>
</feature>
<feature type="domain" description="DUF317" evidence="2">
    <location>
        <begin position="2"/>
        <end position="57"/>
    </location>
</feature>
<feature type="region of interest" description="Disordered" evidence="1">
    <location>
        <begin position="191"/>
        <end position="216"/>
    </location>
</feature>
<organism evidence="3">
    <name type="scientific">Streptomyces sp. NBC_00049</name>
    <dbReference type="NCBI Taxonomy" id="2903617"/>
    <lineage>
        <taxon>Bacteria</taxon>
        <taxon>Bacillati</taxon>
        <taxon>Actinomycetota</taxon>
        <taxon>Actinomycetes</taxon>
        <taxon>Kitasatosporales</taxon>
        <taxon>Streptomycetaceae</taxon>
        <taxon>Streptomyces</taxon>
    </lineage>
</organism>
<dbReference type="Pfam" id="PF03771">
    <property type="entry name" value="SPDY"/>
    <property type="match status" value="2"/>
</dbReference>
<evidence type="ECO:0000313" key="3">
    <source>
        <dbReference type="EMBL" id="WTU77468.1"/>
    </source>
</evidence>
<name>A0AAU2K073_9ACTN</name>
<protein>
    <submittedName>
        <fullName evidence="3">DUF317 domain-containing protein</fullName>
    </submittedName>
</protein>
<evidence type="ECO:0000259" key="2">
    <source>
        <dbReference type="Pfam" id="PF03771"/>
    </source>
</evidence>
<proteinExistence type="predicted"/>
<accession>A0AAU2K073</accession>
<gene>
    <name evidence="3" type="ORF">OG327_31380</name>
</gene>
<sequence length="216" mass="23419">MTSPDYVHHLNLNPASHDYAWKITTESLSGYRSSTFSITTPAEIVAGLTDSLTRPAPDEAQPTVSEILIGRGWAHTSDDSGTQTLTSPDGIVQAEKRISPFLGIRGWSFEAARHHGEYGPEQLLWRAYLDADTPAHLLALVTDAVSTTAPVLRGRFAIDDSVHLTQGAEFAIGGEVLAAHKQRLAEARRFRPKPQLATTPALPALPRTATPVRPAR</sequence>
<reference evidence="3" key="1">
    <citation type="submission" date="2022-10" db="EMBL/GenBank/DDBJ databases">
        <title>The complete genomes of actinobacterial strains from the NBC collection.</title>
        <authorList>
            <person name="Joergensen T.S."/>
            <person name="Alvarez Arevalo M."/>
            <person name="Sterndorff E.B."/>
            <person name="Faurdal D."/>
            <person name="Vuksanovic O."/>
            <person name="Mourched A.-S."/>
            <person name="Charusanti P."/>
            <person name="Shaw S."/>
            <person name="Blin K."/>
            <person name="Weber T."/>
        </authorList>
    </citation>
    <scope>NUCLEOTIDE SEQUENCE</scope>
    <source>
        <strain evidence="3">NBC_00049</strain>
    </source>
</reference>
<dbReference type="InterPro" id="IPR005523">
    <property type="entry name" value="DUF317_SPDY"/>
</dbReference>
<dbReference type="AlphaFoldDB" id="A0AAU2K073"/>
<feature type="domain" description="DUF317" evidence="2">
    <location>
        <begin position="86"/>
        <end position="151"/>
    </location>
</feature>
<dbReference type="EMBL" id="CP108264">
    <property type="protein sequence ID" value="WTU77468.1"/>
    <property type="molecule type" value="Genomic_DNA"/>
</dbReference>
<evidence type="ECO:0000256" key="1">
    <source>
        <dbReference type="SAM" id="MobiDB-lite"/>
    </source>
</evidence>